<organism evidence="1 2">
    <name type="scientific">Lactobacillus bombicola</name>
    <dbReference type="NCBI Taxonomy" id="1505723"/>
    <lineage>
        <taxon>Bacteria</taxon>
        <taxon>Bacillati</taxon>
        <taxon>Bacillota</taxon>
        <taxon>Bacilli</taxon>
        <taxon>Lactobacillales</taxon>
        <taxon>Lactobacillaceae</taxon>
        <taxon>Lactobacillus</taxon>
    </lineage>
</organism>
<dbReference type="Gene3D" id="2.70.98.10">
    <property type="match status" value="1"/>
</dbReference>
<sequence length="296" mass="33924">MIMDYTIKNSILQVVISNIGAEIHSVKSLHSNYEYIWQANPDVWQRHAPILFPIVGKLKNNQYTFQGKTYQMAQHGFARDMAFEVEQHTAESITFLLTDTAQTREIYPFRFELRVNYNLLNNLLEENFSITNKSDYEMIFGIGGHPGFNIPTSSVISKSDFYFSTKPSLTRVQIPIKSNGLLDWSNRSLASTNSLITLSEHLFKNDALVFELHGHDNRVSLKTDTSNYHVNVWLRDAPFVGIWSQYPQMADYVCIEPWWGIADRSDSTGKLEEKFGMNHLATGKTFTAGFSMAFHD</sequence>
<dbReference type="EMBL" id="FOMN01000001">
    <property type="protein sequence ID" value="SFD28793.1"/>
    <property type="molecule type" value="Genomic_DNA"/>
</dbReference>
<dbReference type="PANTHER" id="PTHR11122">
    <property type="entry name" value="APOSPORY-ASSOCIATED PROTEIN C-RELATED"/>
    <property type="match status" value="1"/>
</dbReference>
<dbReference type="Proteomes" id="UP000199599">
    <property type="component" value="Unassembled WGS sequence"/>
</dbReference>
<dbReference type="CDD" id="cd09024">
    <property type="entry name" value="Aldose_epim_lacX"/>
    <property type="match status" value="1"/>
</dbReference>
<dbReference type="AlphaFoldDB" id="A0A1I1RB63"/>
<dbReference type="InterPro" id="IPR008183">
    <property type="entry name" value="Aldose_1/G6P_1-epimerase"/>
</dbReference>
<proteinExistence type="predicted"/>
<dbReference type="PANTHER" id="PTHR11122:SF13">
    <property type="entry name" value="GLUCOSE-6-PHOSPHATE 1-EPIMERASE"/>
    <property type="match status" value="1"/>
</dbReference>
<dbReference type="SUPFAM" id="SSF74650">
    <property type="entry name" value="Galactose mutarotase-like"/>
    <property type="match status" value="1"/>
</dbReference>
<dbReference type="InterPro" id="IPR011013">
    <property type="entry name" value="Gal_mutarotase_sf_dom"/>
</dbReference>
<evidence type="ECO:0000313" key="1">
    <source>
        <dbReference type="EMBL" id="SFD28793.1"/>
    </source>
</evidence>
<dbReference type="STRING" id="1505723.SAMN04487792_0111"/>
<protein>
    <submittedName>
        <fullName evidence="1">Galactose mutarotase</fullName>
    </submittedName>
</protein>
<dbReference type="GO" id="GO:0030246">
    <property type="term" value="F:carbohydrate binding"/>
    <property type="evidence" value="ECO:0007669"/>
    <property type="project" value="InterPro"/>
</dbReference>
<dbReference type="Pfam" id="PF01263">
    <property type="entry name" value="Aldose_epim"/>
    <property type="match status" value="1"/>
</dbReference>
<dbReference type="GO" id="GO:0016853">
    <property type="term" value="F:isomerase activity"/>
    <property type="evidence" value="ECO:0007669"/>
    <property type="project" value="InterPro"/>
</dbReference>
<name>A0A1I1RB63_9LACO</name>
<evidence type="ECO:0000313" key="2">
    <source>
        <dbReference type="Proteomes" id="UP000199599"/>
    </source>
</evidence>
<accession>A0A1I1RB63</accession>
<dbReference type="InterPro" id="IPR037481">
    <property type="entry name" value="LacX"/>
</dbReference>
<dbReference type="GO" id="GO:0005975">
    <property type="term" value="P:carbohydrate metabolic process"/>
    <property type="evidence" value="ECO:0007669"/>
    <property type="project" value="InterPro"/>
</dbReference>
<gene>
    <name evidence="1" type="ORF">SAMN04487792_0111</name>
</gene>
<reference evidence="2" key="1">
    <citation type="submission" date="2016-10" db="EMBL/GenBank/DDBJ databases">
        <authorList>
            <person name="Varghese N."/>
            <person name="Submissions S."/>
        </authorList>
    </citation>
    <scope>NUCLEOTIDE SEQUENCE [LARGE SCALE GENOMIC DNA]</scope>
    <source>
        <strain evidence="2">R-53102</strain>
    </source>
</reference>
<dbReference type="InterPro" id="IPR014718">
    <property type="entry name" value="GH-type_carb-bd"/>
</dbReference>